<gene>
    <name evidence="1" type="ORF">FOMPIDRAFT_1054493</name>
</gene>
<organism evidence="1 2">
    <name type="scientific">Fomitopsis schrenkii</name>
    <name type="common">Brown rot fungus</name>
    <dbReference type="NCBI Taxonomy" id="2126942"/>
    <lineage>
        <taxon>Eukaryota</taxon>
        <taxon>Fungi</taxon>
        <taxon>Dikarya</taxon>
        <taxon>Basidiomycota</taxon>
        <taxon>Agaricomycotina</taxon>
        <taxon>Agaricomycetes</taxon>
        <taxon>Polyporales</taxon>
        <taxon>Fomitopsis</taxon>
    </lineage>
</organism>
<dbReference type="HOGENOM" id="CLU_748096_0_0_1"/>
<sequence>MPLFSQQIASHLGPTDLDGYVKRILSERRDDVISELGLTRIEIPFFNVSSELSHLLVLNKLYEARLSITGVVDKHDTSSYYPSTPLQQELKKILKEVNHTAYRHGSKATVRILDLGYTPDGITKLLLSGHENVQGLGIKLHRDVTNTTGKFSPQSHAQLTAYDGDVRSIEAVQRTIECGAVPYTASQGSHAQGFDIVLANAVLLLEAHEPCAHFAYAQLLLAIQNTGLGGVLVIALETRPLGYVVEIISILKQSFEAITAVAPSQTIRPIVYIVCRGFGASEGARRMHSSRIREVLRDMEDVASAATSNRHSAVPEMVEAVEKRQRLFVTVEDILKPIWKEQHRYVHRRLLGELSKDFIYSRSSGVDPKI</sequence>
<keyword evidence="2" id="KW-1185">Reference proteome</keyword>
<evidence type="ECO:0000313" key="1">
    <source>
        <dbReference type="EMBL" id="EPS95104.1"/>
    </source>
</evidence>
<reference evidence="1 2" key="1">
    <citation type="journal article" date="2012" name="Science">
        <title>The Paleozoic origin of enzymatic lignin decomposition reconstructed from 31 fungal genomes.</title>
        <authorList>
            <person name="Floudas D."/>
            <person name="Binder M."/>
            <person name="Riley R."/>
            <person name="Barry K."/>
            <person name="Blanchette R.A."/>
            <person name="Henrissat B."/>
            <person name="Martinez A.T."/>
            <person name="Otillar R."/>
            <person name="Spatafora J.W."/>
            <person name="Yadav J.S."/>
            <person name="Aerts A."/>
            <person name="Benoit I."/>
            <person name="Boyd A."/>
            <person name="Carlson A."/>
            <person name="Copeland A."/>
            <person name="Coutinho P.M."/>
            <person name="de Vries R.P."/>
            <person name="Ferreira P."/>
            <person name="Findley K."/>
            <person name="Foster B."/>
            <person name="Gaskell J."/>
            <person name="Glotzer D."/>
            <person name="Gorecki P."/>
            <person name="Heitman J."/>
            <person name="Hesse C."/>
            <person name="Hori C."/>
            <person name="Igarashi K."/>
            <person name="Jurgens J.A."/>
            <person name="Kallen N."/>
            <person name="Kersten P."/>
            <person name="Kohler A."/>
            <person name="Kuees U."/>
            <person name="Kumar T.K.A."/>
            <person name="Kuo A."/>
            <person name="LaButti K."/>
            <person name="Larrondo L.F."/>
            <person name="Lindquist E."/>
            <person name="Ling A."/>
            <person name="Lombard V."/>
            <person name="Lucas S."/>
            <person name="Lundell T."/>
            <person name="Martin R."/>
            <person name="McLaughlin D.J."/>
            <person name="Morgenstern I."/>
            <person name="Morin E."/>
            <person name="Murat C."/>
            <person name="Nagy L.G."/>
            <person name="Nolan M."/>
            <person name="Ohm R.A."/>
            <person name="Patyshakuliyeva A."/>
            <person name="Rokas A."/>
            <person name="Ruiz-Duenas F.J."/>
            <person name="Sabat G."/>
            <person name="Salamov A."/>
            <person name="Samejima M."/>
            <person name="Schmutz J."/>
            <person name="Slot J.C."/>
            <person name="St John F."/>
            <person name="Stenlid J."/>
            <person name="Sun H."/>
            <person name="Sun S."/>
            <person name="Syed K."/>
            <person name="Tsang A."/>
            <person name="Wiebenga A."/>
            <person name="Young D."/>
            <person name="Pisabarro A."/>
            <person name="Eastwood D.C."/>
            <person name="Martin F."/>
            <person name="Cullen D."/>
            <person name="Grigoriev I.V."/>
            <person name="Hibbett D.S."/>
        </authorList>
    </citation>
    <scope>NUCLEOTIDE SEQUENCE</scope>
    <source>
        <strain evidence="2">FP-58527</strain>
    </source>
</reference>
<evidence type="ECO:0008006" key="3">
    <source>
        <dbReference type="Google" id="ProtNLM"/>
    </source>
</evidence>
<accession>S8F8P8</accession>
<dbReference type="OrthoDB" id="10368005at2759"/>
<dbReference type="Proteomes" id="UP000015241">
    <property type="component" value="Unassembled WGS sequence"/>
</dbReference>
<dbReference type="Gene3D" id="3.40.50.12760">
    <property type="match status" value="1"/>
</dbReference>
<protein>
    <recommendedName>
        <fullName evidence="3">Ribosomal RNA methyltransferase FtsJ domain-containing protein</fullName>
    </recommendedName>
</protein>
<dbReference type="EMBL" id="KE504215">
    <property type="protein sequence ID" value="EPS95104.1"/>
    <property type="molecule type" value="Genomic_DNA"/>
</dbReference>
<dbReference type="InParanoid" id="S8F8P8"/>
<proteinExistence type="predicted"/>
<name>S8F8P8_FOMSC</name>
<dbReference type="STRING" id="743788.S8F8P8"/>
<evidence type="ECO:0000313" key="2">
    <source>
        <dbReference type="Proteomes" id="UP000015241"/>
    </source>
</evidence>
<dbReference type="AlphaFoldDB" id="S8F8P8"/>